<sequence length="392" mass="45616">MRLLEVKNDKRLAKEFIQLPVRLYKNDKNWIRPIDKEVAAVFDPNENPYFNHGKCIRWILQDDAGKTIGRVAAFVNTQTSDKGNKQATGGMGFFECIDNQGVAFKLFDACKEWNQAQGMEAMDGPINFGNREKFWGLLTEGYIPQNYGMNYHFPYYKPFFEAYGFKDYFQQYTFGRIIGTQADFPARLVKLADRIIPQKEYTFKPLVKKHLDKYTDDLREIYNQAWANHSGVDKMDKERARATVAQMKPILEEELVWFGYHNDRPIGMFVMVPEVNHIFKYVNGKLNLLGKLKFLYYKNRGVCDTALGLVFGVVPDFQGKGVETALAVSWGRCTGWLPHYKYKNLELNWIGDFNTTMVKMCRLFGFKIIKTHTTYRLLFDKNAVFEKAPVMK</sequence>
<organism evidence="1 2">
    <name type="scientific">Microscilla marina ATCC 23134</name>
    <dbReference type="NCBI Taxonomy" id="313606"/>
    <lineage>
        <taxon>Bacteria</taxon>
        <taxon>Pseudomonadati</taxon>
        <taxon>Bacteroidota</taxon>
        <taxon>Cytophagia</taxon>
        <taxon>Cytophagales</taxon>
        <taxon>Microscillaceae</taxon>
        <taxon>Microscilla</taxon>
    </lineage>
</organism>
<comment type="caution">
    <text evidence="1">The sequence shown here is derived from an EMBL/GenBank/DDBJ whole genome shotgun (WGS) entry which is preliminary data.</text>
</comment>
<accession>A1ZWN5</accession>
<evidence type="ECO:0000313" key="2">
    <source>
        <dbReference type="Proteomes" id="UP000004095"/>
    </source>
</evidence>
<dbReference type="OrthoDB" id="9806005at2"/>
<dbReference type="eggNOG" id="COG0456">
    <property type="taxonomic scope" value="Bacteria"/>
</dbReference>
<evidence type="ECO:0000313" key="1">
    <source>
        <dbReference type="EMBL" id="EAY25167.1"/>
    </source>
</evidence>
<keyword evidence="2" id="KW-1185">Reference proteome</keyword>
<gene>
    <name evidence="1" type="ORF">M23134_06763</name>
</gene>
<dbReference type="PANTHER" id="PTHR41368:SF1">
    <property type="entry name" value="PROTEIN YGHO"/>
    <property type="match status" value="1"/>
</dbReference>
<dbReference type="RefSeq" id="WP_002703277.1">
    <property type="nucleotide sequence ID" value="NZ_AAWS01000053.1"/>
</dbReference>
<evidence type="ECO:0008006" key="3">
    <source>
        <dbReference type="Google" id="ProtNLM"/>
    </source>
</evidence>
<dbReference type="Gene3D" id="3.40.630.30">
    <property type="match status" value="1"/>
</dbReference>
<name>A1ZWN5_MICM2</name>
<reference evidence="1 2" key="1">
    <citation type="submission" date="2007-01" db="EMBL/GenBank/DDBJ databases">
        <authorList>
            <person name="Haygood M."/>
            <person name="Podell S."/>
            <person name="Anderson C."/>
            <person name="Hopkinson B."/>
            <person name="Roe K."/>
            <person name="Barbeau K."/>
            <person name="Gaasterland T."/>
            <person name="Ferriera S."/>
            <person name="Johnson J."/>
            <person name="Kravitz S."/>
            <person name="Beeson K."/>
            <person name="Sutton G."/>
            <person name="Rogers Y.-H."/>
            <person name="Friedman R."/>
            <person name="Frazier M."/>
            <person name="Venter J.C."/>
        </authorList>
    </citation>
    <scope>NUCLEOTIDE SEQUENCE [LARGE SCALE GENOMIC DNA]</scope>
    <source>
        <strain evidence="1 2">ATCC 23134</strain>
    </source>
</reference>
<protein>
    <recommendedName>
        <fullName evidence="3">N-acetyltransferase domain-containing protein</fullName>
    </recommendedName>
</protein>
<dbReference type="Proteomes" id="UP000004095">
    <property type="component" value="Unassembled WGS sequence"/>
</dbReference>
<proteinExistence type="predicted"/>
<dbReference type="InterPro" id="IPR039968">
    <property type="entry name" value="BcerS-like"/>
</dbReference>
<dbReference type="SUPFAM" id="SSF55729">
    <property type="entry name" value="Acyl-CoA N-acyltransferases (Nat)"/>
    <property type="match status" value="1"/>
</dbReference>
<dbReference type="EMBL" id="AAWS01000053">
    <property type="protein sequence ID" value="EAY25167.1"/>
    <property type="molecule type" value="Genomic_DNA"/>
</dbReference>
<dbReference type="AlphaFoldDB" id="A1ZWN5"/>
<dbReference type="PANTHER" id="PTHR41368">
    <property type="entry name" value="PROTEIN YGHO"/>
    <property type="match status" value="1"/>
</dbReference>
<dbReference type="InterPro" id="IPR016181">
    <property type="entry name" value="Acyl_CoA_acyltransferase"/>
</dbReference>